<gene>
    <name evidence="2" type="ORF">Vbra_5069</name>
</gene>
<dbReference type="InParanoid" id="A0A0G4EJA3"/>
<accession>A0A0G4EJA3</accession>
<keyword evidence="3" id="KW-1185">Reference proteome</keyword>
<organism evidence="2 3">
    <name type="scientific">Vitrella brassicaformis (strain CCMP3155)</name>
    <dbReference type="NCBI Taxonomy" id="1169540"/>
    <lineage>
        <taxon>Eukaryota</taxon>
        <taxon>Sar</taxon>
        <taxon>Alveolata</taxon>
        <taxon>Colpodellida</taxon>
        <taxon>Vitrellaceae</taxon>
        <taxon>Vitrella</taxon>
    </lineage>
</organism>
<dbReference type="EMBL" id="CDMY01000253">
    <property type="protein sequence ID" value="CEL97098.1"/>
    <property type="molecule type" value="Genomic_DNA"/>
</dbReference>
<proteinExistence type="predicted"/>
<reference evidence="2 3" key="1">
    <citation type="submission" date="2014-11" db="EMBL/GenBank/DDBJ databases">
        <authorList>
            <person name="Zhu J."/>
            <person name="Qi W."/>
            <person name="Song R."/>
        </authorList>
    </citation>
    <scope>NUCLEOTIDE SEQUENCE [LARGE SCALE GENOMIC DNA]</scope>
</reference>
<protein>
    <submittedName>
        <fullName evidence="2">Uncharacterized protein</fullName>
    </submittedName>
</protein>
<feature type="chain" id="PRO_5005187202" evidence="1">
    <location>
        <begin position="22"/>
        <end position="172"/>
    </location>
</feature>
<evidence type="ECO:0000313" key="3">
    <source>
        <dbReference type="Proteomes" id="UP000041254"/>
    </source>
</evidence>
<feature type="signal peptide" evidence="1">
    <location>
        <begin position="1"/>
        <end position="21"/>
    </location>
</feature>
<keyword evidence="1" id="KW-0732">Signal</keyword>
<sequence length="172" mass="18470">MAPMAVFLSVFFVAAVEWSSATRMAPPASPVLRTLPSGENDPFVDMLHMQEDVIGANFSRGSQDTLGQESPVSAPLSYGQLEETVTAESAFDRSRRVLQSSSDAFAPRVDLAMLQKLQSGTLGKGAQRIGVGPDASDTKASEACERMYAQGVTLIGLREFVQVVDATKDLKR</sequence>
<dbReference type="AlphaFoldDB" id="A0A0G4EJA3"/>
<dbReference type="Proteomes" id="UP000041254">
    <property type="component" value="Unassembled WGS sequence"/>
</dbReference>
<evidence type="ECO:0000313" key="2">
    <source>
        <dbReference type="EMBL" id="CEL97098.1"/>
    </source>
</evidence>
<name>A0A0G4EJA3_VITBC</name>
<dbReference type="VEuPathDB" id="CryptoDB:Vbra_5069"/>
<evidence type="ECO:0000256" key="1">
    <source>
        <dbReference type="SAM" id="SignalP"/>
    </source>
</evidence>